<organism evidence="2">
    <name type="scientific">Hexamita inflata</name>
    <dbReference type="NCBI Taxonomy" id="28002"/>
    <lineage>
        <taxon>Eukaryota</taxon>
        <taxon>Metamonada</taxon>
        <taxon>Diplomonadida</taxon>
        <taxon>Hexamitidae</taxon>
        <taxon>Hexamitinae</taxon>
        <taxon>Hexamita</taxon>
    </lineage>
</organism>
<protein>
    <submittedName>
        <fullName evidence="3">Hypothetical_protein</fullName>
    </submittedName>
</protein>
<dbReference type="EMBL" id="CAXDID020000864">
    <property type="protein sequence ID" value="CAL6115218.1"/>
    <property type="molecule type" value="Genomic_DNA"/>
</dbReference>
<dbReference type="EMBL" id="CATOUU010000214">
    <property type="protein sequence ID" value="CAI9921119.1"/>
    <property type="molecule type" value="Genomic_DNA"/>
</dbReference>
<reference evidence="2" key="1">
    <citation type="submission" date="2023-06" db="EMBL/GenBank/DDBJ databases">
        <authorList>
            <person name="Kurt Z."/>
        </authorList>
    </citation>
    <scope>NUCLEOTIDE SEQUENCE</scope>
</reference>
<accession>A0AA86NL54</accession>
<dbReference type="Proteomes" id="UP001642409">
    <property type="component" value="Unassembled WGS sequence"/>
</dbReference>
<evidence type="ECO:0000313" key="4">
    <source>
        <dbReference type="Proteomes" id="UP001642409"/>
    </source>
</evidence>
<feature type="region of interest" description="Disordered" evidence="1">
    <location>
        <begin position="151"/>
        <end position="180"/>
    </location>
</feature>
<keyword evidence="4" id="KW-1185">Reference proteome</keyword>
<proteinExistence type="predicted"/>
<name>A0AA86NL54_9EUKA</name>
<evidence type="ECO:0000256" key="1">
    <source>
        <dbReference type="SAM" id="MobiDB-lite"/>
    </source>
</evidence>
<reference evidence="3 4" key="2">
    <citation type="submission" date="2024-07" db="EMBL/GenBank/DDBJ databases">
        <authorList>
            <person name="Akdeniz Z."/>
        </authorList>
    </citation>
    <scope>NUCLEOTIDE SEQUENCE [LARGE SCALE GENOMIC DNA]</scope>
</reference>
<evidence type="ECO:0000313" key="2">
    <source>
        <dbReference type="EMBL" id="CAI9921119.1"/>
    </source>
</evidence>
<dbReference type="AlphaFoldDB" id="A0AA86NL54"/>
<evidence type="ECO:0000313" key="3">
    <source>
        <dbReference type="EMBL" id="CAL6115218.1"/>
    </source>
</evidence>
<sequence length="262" mass="31100">MSFIDSCFCSFTVSICKWILSYLETNSIEHRRNWKVEPVPADTQREIESSFLQYISSLLQFFRRGLVFIDSRFSSCESLSYSQSYSFQYQQLSQTKTSLKTYQTQNIINLTYQRNYVTISLQRFFFITHSSHLTNCIYQHQQFRWEVAQDNQSNQPTNQNTNQQPNSQQQGQQSKQNKQSTIRFITAGKSQDQNDENPGGNMLQKLLDDFEKNTLRRVELTKKCNDEEKYWIMKIVMDKENTSVNYIRRIKRTIKLGVQRQS</sequence>
<gene>
    <name evidence="3" type="ORF">HINF_LOCUS78527</name>
    <name evidence="2" type="ORF">HINF_LOCUS8764</name>
</gene>
<comment type="caution">
    <text evidence="2">The sequence shown here is derived from an EMBL/GenBank/DDBJ whole genome shotgun (WGS) entry which is preliminary data.</text>
</comment>